<dbReference type="EMBL" id="CANHGI010000004">
    <property type="protein sequence ID" value="CAI5448959.1"/>
    <property type="molecule type" value="Genomic_DNA"/>
</dbReference>
<feature type="transmembrane region" description="Helical" evidence="10">
    <location>
        <begin position="274"/>
        <end position="296"/>
    </location>
</feature>
<evidence type="ECO:0000256" key="4">
    <source>
        <dbReference type="ARBA" id="ARBA00022597"/>
    </source>
</evidence>
<feature type="transmembrane region" description="Helical" evidence="10">
    <location>
        <begin position="454"/>
        <end position="472"/>
    </location>
</feature>
<comment type="caution">
    <text evidence="11">The sequence shown here is derived from an EMBL/GenBank/DDBJ whole genome shotgun (WGS) entry which is preliminary data.</text>
</comment>
<feature type="transmembrane region" description="Helical" evidence="10">
    <location>
        <begin position="656"/>
        <end position="676"/>
    </location>
</feature>
<dbReference type="InterPro" id="IPR007271">
    <property type="entry name" value="Nuc_sug_transpt"/>
</dbReference>
<feature type="transmembrane region" description="Helical" evidence="10">
    <location>
        <begin position="203"/>
        <end position="223"/>
    </location>
</feature>
<comment type="similarity">
    <text evidence="2">Belongs to the nucleotide-sugar transporter family. SLC35A subfamily.</text>
</comment>
<feature type="transmembrane region" description="Helical" evidence="10">
    <location>
        <begin position="71"/>
        <end position="93"/>
    </location>
</feature>
<feature type="transmembrane region" description="Helical" evidence="10">
    <location>
        <begin position="683"/>
        <end position="703"/>
    </location>
</feature>
<dbReference type="FunFam" id="1.10.3730.20:FF:000037">
    <property type="entry name" value="Nucleotide Sugar TransPorter family"/>
    <property type="match status" value="1"/>
</dbReference>
<evidence type="ECO:0000256" key="1">
    <source>
        <dbReference type="ARBA" id="ARBA00004653"/>
    </source>
</evidence>
<dbReference type="SUPFAM" id="SSF103481">
    <property type="entry name" value="Multidrug resistance efflux transporter EmrE"/>
    <property type="match status" value="2"/>
</dbReference>
<evidence type="ECO:0000256" key="5">
    <source>
        <dbReference type="ARBA" id="ARBA00022692"/>
    </source>
</evidence>
<evidence type="ECO:0000313" key="12">
    <source>
        <dbReference type="Proteomes" id="UP001152747"/>
    </source>
</evidence>
<name>A0A9P1N3W5_9PELO</name>
<dbReference type="Pfam" id="PF04142">
    <property type="entry name" value="Nuc_sug_transp"/>
    <property type="match status" value="2"/>
</dbReference>
<feature type="compositionally biased region" description="Basic and acidic residues" evidence="9">
    <location>
        <begin position="741"/>
        <end position="756"/>
    </location>
</feature>
<feature type="region of interest" description="Disordered" evidence="9">
    <location>
        <begin position="735"/>
        <end position="756"/>
    </location>
</feature>
<dbReference type="InterPro" id="IPR037185">
    <property type="entry name" value="EmrE-like"/>
</dbReference>
<dbReference type="GO" id="GO:0015165">
    <property type="term" value="F:pyrimidine nucleotide-sugar transmembrane transporter activity"/>
    <property type="evidence" value="ECO:0007669"/>
    <property type="project" value="InterPro"/>
</dbReference>
<feature type="transmembrane region" description="Helical" evidence="10">
    <location>
        <begin position="235"/>
        <end position="254"/>
    </location>
</feature>
<keyword evidence="7" id="KW-0333">Golgi apparatus</keyword>
<feature type="transmembrane region" description="Helical" evidence="10">
    <location>
        <begin position="326"/>
        <end position="344"/>
    </location>
</feature>
<dbReference type="OrthoDB" id="408493at2759"/>
<gene>
    <name evidence="11" type="ORF">CAMP_LOCUS11596</name>
</gene>
<evidence type="ECO:0000256" key="6">
    <source>
        <dbReference type="ARBA" id="ARBA00022989"/>
    </source>
</evidence>
<feature type="transmembrane region" description="Helical" evidence="10">
    <location>
        <begin position="173"/>
        <end position="191"/>
    </location>
</feature>
<sequence length="756" mass="83855">MSRKDDDLHPLLHSSSMEKETKIPVPQVSIGRESQSNRNMKTAILIWLTLQNSIHTLLIRYSRAREVEDMFVSTVAVWLTEVIKCIICLFLVAQEETPRRFLSSLRAQIIEQPYDTLKVCIPAMIYIVQNNLFYVAASHLDAATFMITSQLKIFTAAIFTVIILRRSLNQTQWFALGVLFIGVSLVQLQGTSSTAKIAGESPLVGFIAVVVACCLSGFAGIYFEKILKGSAPVSLWMRNVQMAVFAIPSSFLAIYVSDSETVTTKGLLYGFDSIVWLTVLWYGIGGLSVAVCIKYADNIAKNFATSVAIVLSTIGSMFLFDFIPSLTFIFGASLVIFSIFLYSSHQSMVSALNRLRGDVPSISKESFSMAKAEVIKYTSLIVLVVQNCSLVLFMRYVMTNDRPKFLKTISVFFGEIFKFSVSLIFACVEEKSLVKGLKRIYTEFVVNWKDTLKVLVPAAVYTVQNFLLYVAVDNLPAATYMVTYQLKILTTAVFTVLVLKRKLSIQQWMALLVLFSGVVIVQYDQKMSNDKEKELLAISKSVLTLDNTTIETPGTSTLQSIALSEIKNASKKGGENSIFGFVAVLIACILSGFAGIYFEKILKGSNVSIWIRNIQLALPSIFFAFLFASVKDNSKVYADGPSPPEVWKNMLQGFDWAVWVTVAINAFGGLVVAVVIKYADNILKAFATSFAIVLNCIAAFFLFTFRPTMLFVLGASAVIAAVFVYSMYPYRSSHVPVPTQDPKDVELQEASNDQKA</sequence>
<keyword evidence="3" id="KW-0813">Transport</keyword>
<feature type="transmembrane region" description="Helical" evidence="10">
    <location>
        <begin position="709"/>
        <end position="728"/>
    </location>
</feature>
<feature type="transmembrane region" description="Helical" evidence="10">
    <location>
        <begin position="409"/>
        <end position="428"/>
    </location>
</feature>
<feature type="transmembrane region" description="Helical" evidence="10">
    <location>
        <begin position="142"/>
        <end position="164"/>
    </location>
</feature>
<evidence type="ECO:0000256" key="7">
    <source>
        <dbReference type="ARBA" id="ARBA00023034"/>
    </source>
</evidence>
<keyword evidence="5 10" id="KW-0812">Transmembrane</keyword>
<feature type="transmembrane region" description="Helical" evidence="10">
    <location>
        <begin position="374"/>
        <end position="397"/>
    </location>
</feature>
<evidence type="ECO:0000256" key="9">
    <source>
        <dbReference type="SAM" id="MobiDB-lite"/>
    </source>
</evidence>
<feature type="transmembrane region" description="Helical" evidence="10">
    <location>
        <begin position="610"/>
        <end position="630"/>
    </location>
</feature>
<reference evidence="11" key="1">
    <citation type="submission" date="2022-11" db="EMBL/GenBank/DDBJ databases">
        <authorList>
            <person name="Kikuchi T."/>
        </authorList>
    </citation>
    <scope>NUCLEOTIDE SEQUENCE</scope>
    <source>
        <strain evidence="11">PS1010</strain>
    </source>
</reference>
<dbReference type="NCBIfam" id="TIGR00803">
    <property type="entry name" value="nst"/>
    <property type="match status" value="3"/>
</dbReference>
<feature type="transmembrane region" description="Helical" evidence="10">
    <location>
        <begin position="578"/>
        <end position="598"/>
    </location>
</feature>
<comment type="subcellular location">
    <subcellularLocation>
        <location evidence="1">Golgi apparatus membrane</location>
        <topology evidence="1">Multi-pass membrane protein</topology>
    </subcellularLocation>
</comment>
<evidence type="ECO:0000313" key="11">
    <source>
        <dbReference type="EMBL" id="CAI5448959.1"/>
    </source>
</evidence>
<keyword evidence="8 10" id="KW-0472">Membrane</keyword>
<keyword evidence="6 10" id="KW-1133">Transmembrane helix</keyword>
<evidence type="ECO:0000256" key="8">
    <source>
        <dbReference type="ARBA" id="ARBA00023136"/>
    </source>
</evidence>
<evidence type="ECO:0000256" key="3">
    <source>
        <dbReference type="ARBA" id="ARBA00022448"/>
    </source>
</evidence>
<keyword evidence="4" id="KW-0762">Sugar transport</keyword>
<evidence type="ECO:0000256" key="10">
    <source>
        <dbReference type="SAM" id="Phobius"/>
    </source>
</evidence>
<dbReference type="PANTHER" id="PTHR10231">
    <property type="entry name" value="NUCLEOTIDE-SUGAR TRANSMEMBRANE TRANSPORTER"/>
    <property type="match status" value="1"/>
</dbReference>
<protein>
    <submittedName>
        <fullName evidence="11">Uncharacterized protein</fullName>
    </submittedName>
</protein>
<feature type="transmembrane region" description="Helical" evidence="10">
    <location>
        <begin position="303"/>
        <end position="320"/>
    </location>
</feature>
<organism evidence="11 12">
    <name type="scientific">Caenorhabditis angaria</name>
    <dbReference type="NCBI Taxonomy" id="860376"/>
    <lineage>
        <taxon>Eukaryota</taxon>
        <taxon>Metazoa</taxon>
        <taxon>Ecdysozoa</taxon>
        <taxon>Nematoda</taxon>
        <taxon>Chromadorea</taxon>
        <taxon>Rhabditida</taxon>
        <taxon>Rhabditina</taxon>
        <taxon>Rhabditomorpha</taxon>
        <taxon>Rhabditoidea</taxon>
        <taxon>Rhabditidae</taxon>
        <taxon>Peloderinae</taxon>
        <taxon>Caenorhabditis</taxon>
    </lineage>
</organism>
<accession>A0A9P1N3W5</accession>
<proteinExistence type="inferred from homology"/>
<evidence type="ECO:0000256" key="2">
    <source>
        <dbReference type="ARBA" id="ARBA00009976"/>
    </source>
</evidence>
<dbReference type="Proteomes" id="UP001152747">
    <property type="component" value="Unassembled WGS sequence"/>
</dbReference>
<dbReference type="Gene3D" id="1.10.3730.20">
    <property type="match status" value="1"/>
</dbReference>
<feature type="transmembrane region" description="Helical" evidence="10">
    <location>
        <begin position="478"/>
        <end position="498"/>
    </location>
</feature>
<dbReference type="GO" id="GO:0000139">
    <property type="term" value="C:Golgi membrane"/>
    <property type="evidence" value="ECO:0007669"/>
    <property type="project" value="UniProtKB-SubCell"/>
</dbReference>
<dbReference type="AlphaFoldDB" id="A0A9P1N3W5"/>
<keyword evidence="12" id="KW-1185">Reference proteome</keyword>